<proteinExistence type="predicted"/>
<dbReference type="AlphaFoldDB" id="A0A0D0UBZ3"/>
<name>A0A0D0UBZ3_CRYGA</name>
<protein>
    <submittedName>
        <fullName evidence="1">Transcription factor C subunit 7</fullName>
    </submittedName>
</protein>
<dbReference type="InterPro" id="IPR029033">
    <property type="entry name" value="His_PPase_superfam"/>
</dbReference>
<dbReference type="HOGENOM" id="CLU_042838_0_0_1"/>
<evidence type="ECO:0000313" key="1">
    <source>
        <dbReference type="EMBL" id="KIR45808.1"/>
    </source>
</evidence>
<dbReference type="OrthoDB" id="414418at2759"/>
<sequence length="298" mass="32987">MLKYIYVCRHGFRSNWVDPCIKSGPTGMNRDPPLAAHGLDQAESLATFLSSPSSTNPYPIPEIVFSSPFYRCLHLEHGVGEWYSPVYPNTGLHPRPAPSHILSPLFPPGSINPSYQPTLFPSRKGESLESLHERAELFIDAWARRVEGEWPDVECVVIFAHAASIIALGRALTGDRSLEVIAGCATTSLYARKPSPSSSSSSSIPNPGSSQYTLLYSGRYDYLPLGLERDWSFADVVLTPDGEVVGDHGDEGGHEGEEWEEGLTQVGKQWLEDTRFERERVRGKGEIGVGDRERKSRM</sequence>
<gene>
    <name evidence="1" type="ORF">I312_04776</name>
</gene>
<dbReference type="InterPro" id="IPR013078">
    <property type="entry name" value="His_Pase_superF_clade-1"/>
</dbReference>
<accession>A0A0D0UBZ3</accession>
<dbReference type="PANTHER" id="PTHR16469">
    <property type="entry name" value="UBIQUITIN-ASSOCIATED AND SH3 DOMAIN-CONTAINING BA-RELATED"/>
    <property type="match status" value="1"/>
</dbReference>
<dbReference type="Gene3D" id="3.40.50.1240">
    <property type="entry name" value="Phosphoglycerate mutase-like"/>
    <property type="match status" value="1"/>
</dbReference>
<dbReference type="InterPro" id="IPR051710">
    <property type="entry name" value="Phosphatase_SH3-domain"/>
</dbReference>
<dbReference type="CDD" id="cd07067">
    <property type="entry name" value="HP_PGM_like"/>
    <property type="match status" value="1"/>
</dbReference>
<organism evidence="1">
    <name type="scientific">Cryptococcus bacillisporus CA1280</name>
    <dbReference type="NCBI Taxonomy" id="1296109"/>
    <lineage>
        <taxon>Eukaryota</taxon>
        <taxon>Fungi</taxon>
        <taxon>Dikarya</taxon>
        <taxon>Basidiomycota</taxon>
        <taxon>Agaricomycotina</taxon>
        <taxon>Tremellomycetes</taxon>
        <taxon>Tremellales</taxon>
        <taxon>Cryptococcaceae</taxon>
        <taxon>Cryptococcus</taxon>
        <taxon>Cryptococcus gattii species complex</taxon>
    </lineage>
</organism>
<reference evidence="1" key="1">
    <citation type="submission" date="2015-01" db="EMBL/GenBank/DDBJ databases">
        <title>The Genome Sequence of Cryptococcus gattii CA1280.</title>
        <authorList>
            <consortium name="The Broad Institute Genomics Platform"/>
            <person name="Cuomo C."/>
            <person name="Litvintseva A."/>
            <person name="Chen Y."/>
            <person name="Heitman J."/>
            <person name="Sun S."/>
            <person name="Springer D."/>
            <person name="Dromer F."/>
            <person name="Young S."/>
            <person name="Zeng Q."/>
            <person name="Gargeya S."/>
            <person name="Abouelleil A."/>
            <person name="Alvarado L."/>
            <person name="Chapman S.B."/>
            <person name="Gainer-Dewar J."/>
            <person name="Goldberg J."/>
            <person name="Griggs A."/>
            <person name="Gujja S."/>
            <person name="Hansen M."/>
            <person name="Howarth C."/>
            <person name="Imamovic A."/>
            <person name="Larimer J."/>
            <person name="Murphy C."/>
            <person name="Naylor J."/>
            <person name="Pearson M."/>
            <person name="Priest M."/>
            <person name="Roberts A."/>
            <person name="Saif S."/>
            <person name="Shea T."/>
            <person name="Sykes S."/>
            <person name="Wortman J."/>
            <person name="Nusbaum C."/>
            <person name="Birren B."/>
        </authorList>
    </citation>
    <scope>NUCLEOTIDE SEQUENCE [LARGE SCALE GENOMIC DNA]</scope>
    <source>
        <strain evidence="1">CA1280</strain>
    </source>
</reference>
<dbReference type="EMBL" id="KN847986">
    <property type="protein sequence ID" value="KIR45808.1"/>
    <property type="molecule type" value="Genomic_DNA"/>
</dbReference>
<dbReference type="PANTHER" id="PTHR16469:SF51">
    <property type="entry name" value="TRANSCRIPTION FACTOR TAU 55 KDA SUBUNIT"/>
    <property type="match status" value="1"/>
</dbReference>
<dbReference type="SUPFAM" id="SSF53254">
    <property type="entry name" value="Phosphoglycerate mutase-like"/>
    <property type="match status" value="1"/>
</dbReference>